<feature type="domain" description="D-serine dehydratase-like" evidence="3">
    <location>
        <begin position="253"/>
        <end position="345"/>
    </location>
</feature>
<dbReference type="PANTHER" id="PTHR28004:SF2">
    <property type="entry name" value="D-SERINE DEHYDRATASE"/>
    <property type="match status" value="1"/>
</dbReference>
<name>A0A1I7G6C3_9BACL</name>
<dbReference type="SMART" id="SM01119">
    <property type="entry name" value="D-ser_dehydrat"/>
    <property type="match status" value="1"/>
</dbReference>
<accession>A0A1I7G6C3</accession>
<keyword evidence="5" id="KW-1185">Reference proteome</keyword>
<dbReference type="InterPro" id="IPR001608">
    <property type="entry name" value="Ala_racemase_N"/>
</dbReference>
<protein>
    <submittedName>
        <fullName evidence="4">D-serine deaminase, pyridoxal phosphate-dependent</fullName>
    </submittedName>
</protein>
<sequence length="362" mass="39181">MRIYDLPTPAALVDLDILQRNIQSMADAARRAGVRLRPHVKTHKMHAIARMQLEAGAVGLTCAKVSEAEVMAASGARDILIAYPVVGDWQIERIVRLARRVQVTVAFDSEFAARKLNEAARDAGLVLPLYLIVDTGNRRDGVLPGEPALQLAKKVAALPHVRLAGIMTHEGHVGRARDEEELKAAVAAAARDMVATAALLRESGIEVEQVSVGSTPACKSGIVIDGITEWRPGTYVFNDVNELSRGTPLENCALSILATVVSHSAIDRAVIDAGSKTLTSEPARRGGAGFGYIKEWPKAVLERLYEEHGVVQLNGEACEIGQRVTIIPNHVCPVVNLMEHVYVTRGDEVIDQWPVDARGKIQ</sequence>
<dbReference type="Gene3D" id="2.40.37.20">
    <property type="entry name" value="D-serine dehydratase-like domain"/>
    <property type="match status" value="1"/>
</dbReference>
<dbReference type="GO" id="GO:0008721">
    <property type="term" value="F:D-serine ammonia-lyase activity"/>
    <property type="evidence" value="ECO:0007669"/>
    <property type="project" value="TreeGrafter"/>
</dbReference>
<evidence type="ECO:0000259" key="3">
    <source>
        <dbReference type="SMART" id="SM01119"/>
    </source>
</evidence>
<dbReference type="Proteomes" id="UP000183508">
    <property type="component" value="Unassembled WGS sequence"/>
</dbReference>
<keyword evidence="2" id="KW-0456">Lyase</keyword>
<dbReference type="Gene3D" id="3.20.20.10">
    <property type="entry name" value="Alanine racemase"/>
    <property type="match status" value="1"/>
</dbReference>
<evidence type="ECO:0000256" key="1">
    <source>
        <dbReference type="ARBA" id="ARBA00005323"/>
    </source>
</evidence>
<comment type="similarity">
    <text evidence="1">Belongs to the DSD1 family.</text>
</comment>
<dbReference type="STRING" id="392015.SAMN05421543_10224"/>
<evidence type="ECO:0000313" key="5">
    <source>
        <dbReference type="Proteomes" id="UP000183508"/>
    </source>
</evidence>
<dbReference type="InterPro" id="IPR042208">
    <property type="entry name" value="D-ser_dehydrat-like_sf"/>
</dbReference>
<dbReference type="GO" id="GO:0036088">
    <property type="term" value="P:D-serine catabolic process"/>
    <property type="evidence" value="ECO:0007669"/>
    <property type="project" value="TreeGrafter"/>
</dbReference>
<dbReference type="PANTHER" id="PTHR28004">
    <property type="entry name" value="ZGC:162816-RELATED"/>
    <property type="match status" value="1"/>
</dbReference>
<dbReference type="AlphaFoldDB" id="A0A1I7G6C3"/>
<dbReference type="OrthoDB" id="9788869at2"/>
<evidence type="ECO:0000313" key="4">
    <source>
        <dbReference type="EMBL" id="SFU44012.1"/>
    </source>
</evidence>
<dbReference type="InterPro" id="IPR029066">
    <property type="entry name" value="PLP-binding_barrel"/>
</dbReference>
<evidence type="ECO:0000256" key="2">
    <source>
        <dbReference type="ARBA" id="ARBA00023239"/>
    </source>
</evidence>
<dbReference type="RefSeq" id="WP_074949354.1">
    <property type="nucleotide sequence ID" value="NZ_FPBV01000002.1"/>
</dbReference>
<dbReference type="EMBL" id="FPBV01000002">
    <property type="protein sequence ID" value="SFU44012.1"/>
    <property type="molecule type" value="Genomic_DNA"/>
</dbReference>
<organism evidence="4 5">
    <name type="scientific">Alicyclobacillus macrosporangiidus</name>
    <dbReference type="NCBI Taxonomy" id="392015"/>
    <lineage>
        <taxon>Bacteria</taxon>
        <taxon>Bacillati</taxon>
        <taxon>Bacillota</taxon>
        <taxon>Bacilli</taxon>
        <taxon>Bacillales</taxon>
        <taxon>Alicyclobacillaceae</taxon>
        <taxon>Alicyclobacillus</taxon>
    </lineage>
</organism>
<dbReference type="SUPFAM" id="SSF51419">
    <property type="entry name" value="PLP-binding barrel"/>
    <property type="match status" value="1"/>
</dbReference>
<reference evidence="5" key="1">
    <citation type="submission" date="2016-10" db="EMBL/GenBank/DDBJ databases">
        <authorList>
            <person name="Varghese N."/>
        </authorList>
    </citation>
    <scope>NUCLEOTIDE SEQUENCE [LARGE SCALE GENOMIC DNA]</scope>
    <source>
        <strain evidence="5">DSM 17980</strain>
    </source>
</reference>
<proteinExistence type="inferred from homology"/>
<gene>
    <name evidence="4" type="ORF">SAMN05421543_10224</name>
</gene>
<dbReference type="InterPro" id="IPR051466">
    <property type="entry name" value="D-amino_acid_metab_enzyme"/>
</dbReference>
<dbReference type="Pfam" id="PF01168">
    <property type="entry name" value="Ala_racemase_N"/>
    <property type="match status" value="1"/>
</dbReference>
<dbReference type="InterPro" id="IPR026956">
    <property type="entry name" value="D-ser_dehydrat-like_dom"/>
</dbReference>
<dbReference type="eggNOG" id="COG3616">
    <property type="taxonomic scope" value="Bacteria"/>
</dbReference>
<dbReference type="Pfam" id="PF14031">
    <property type="entry name" value="D-ser_dehydrat"/>
    <property type="match status" value="1"/>
</dbReference>